<evidence type="ECO:0000313" key="13">
    <source>
        <dbReference type="Proteomes" id="UP000824089"/>
    </source>
</evidence>
<dbReference type="CDD" id="cd00075">
    <property type="entry name" value="HATPase"/>
    <property type="match status" value="1"/>
</dbReference>
<dbReference type="Pfam" id="PF02518">
    <property type="entry name" value="HATPase_c"/>
    <property type="match status" value="1"/>
</dbReference>
<gene>
    <name evidence="12" type="ORF">IAD50_04380</name>
</gene>
<dbReference type="GO" id="GO:0005886">
    <property type="term" value="C:plasma membrane"/>
    <property type="evidence" value="ECO:0007669"/>
    <property type="project" value="TreeGrafter"/>
</dbReference>
<evidence type="ECO:0000256" key="10">
    <source>
        <dbReference type="SAM" id="Phobius"/>
    </source>
</evidence>
<comment type="catalytic activity">
    <reaction evidence="1">
        <text>ATP + protein L-histidine = ADP + protein N-phospho-L-histidine.</text>
        <dbReference type="EC" id="2.7.13.3"/>
    </reaction>
</comment>
<dbReference type="PANTHER" id="PTHR45453:SF1">
    <property type="entry name" value="PHOSPHATE REGULON SENSOR PROTEIN PHOR"/>
    <property type="match status" value="1"/>
</dbReference>
<dbReference type="SUPFAM" id="SSF47384">
    <property type="entry name" value="Homodimeric domain of signal transducing histidine kinase"/>
    <property type="match status" value="1"/>
</dbReference>
<keyword evidence="4" id="KW-0597">Phosphoprotein</keyword>
<dbReference type="Proteomes" id="UP000824089">
    <property type="component" value="Unassembled WGS sequence"/>
</dbReference>
<reference evidence="12" key="2">
    <citation type="journal article" date="2021" name="PeerJ">
        <title>Extensive microbial diversity within the chicken gut microbiome revealed by metagenomics and culture.</title>
        <authorList>
            <person name="Gilroy R."/>
            <person name="Ravi A."/>
            <person name="Getino M."/>
            <person name="Pursley I."/>
            <person name="Horton D.L."/>
            <person name="Alikhan N.F."/>
            <person name="Baker D."/>
            <person name="Gharbi K."/>
            <person name="Hall N."/>
            <person name="Watson M."/>
            <person name="Adriaenssens E.M."/>
            <person name="Foster-Nyarko E."/>
            <person name="Jarju S."/>
            <person name="Secka A."/>
            <person name="Antonio M."/>
            <person name="Oren A."/>
            <person name="Chaudhuri R.R."/>
            <person name="La Ragione R."/>
            <person name="Hildebrand F."/>
            <person name="Pallen M.J."/>
        </authorList>
    </citation>
    <scope>NUCLEOTIDE SEQUENCE</scope>
    <source>
        <strain evidence="12">CHK195-4489</strain>
    </source>
</reference>
<dbReference type="SUPFAM" id="SSF55874">
    <property type="entry name" value="ATPase domain of HSP90 chaperone/DNA topoisomerase II/histidine kinase"/>
    <property type="match status" value="1"/>
</dbReference>
<keyword evidence="5" id="KW-0808">Transferase</keyword>
<organism evidence="12 13">
    <name type="scientific">Candidatus Egerieisoma faecipullorum</name>
    <dbReference type="NCBI Taxonomy" id="2840963"/>
    <lineage>
        <taxon>Bacteria</taxon>
        <taxon>Bacillati</taxon>
        <taxon>Bacillota</taxon>
        <taxon>Clostridia</taxon>
        <taxon>Eubacteriales</taxon>
        <taxon>Clostridiaceae</taxon>
        <taxon>Clostridiaceae incertae sedis</taxon>
        <taxon>Candidatus Egerieisoma</taxon>
    </lineage>
</organism>
<dbReference type="GO" id="GO:0016036">
    <property type="term" value="P:cellular response to phosphate starvation"/>
    <property type="evidence" value="ECO:0007669"/>
    <property type="project" value="TreeGrafter"/>
</dbReference>
<dbReference type="PANTHER" id="PTHR45453">
    <property type="entry name" value="PHOSPHATE REGULON SENSOR PROTEIN PHOR"/>
    <property type="match status" value="1"/>
</dbReference>
<dbReference type="EC" id="2.7.13.3" evidence="3"/>
<keyword evidence="8 10" id="KW-0472">Membrane</keyword>
<feature type="transmembrane region" description="Helical" evidence="10">
    <location>
        <begin position="148"/>
        <end position="174"/>
    </location>
</feature>
<comment type="caution">
    <text evidence="12">The sequence shown here is derived from an EMBL/GenBank/DDBJ whole genome shotgun (WGS) entry which is preliminary data.</text>
</comment>
<feature type="transmembrane region" description="Helical" evidence="10">
    <location>
        <begin position="6"/>
        <end position="32"/>
    </location>
</feature>
<keyword evidence="10" id="KW-0812">Transmembrane</keyword>
<dbReference type="PRINTS" id="PR00344">
    <property type="entry name" value="BCTRLSENSOR"/>
</dbReference>
<evidence type="ECO:0000256" key="1">
    <source>
        <dbReference type="ARBA" id="ARBA00000085"/>
    </source>
</evidence>
<dbReference type="Gene3D" id="1.10.287.130">
    <property type="match status" value="1"/>
</dbReference>
<dbReference type="Gene3D" id="3.30.450.20">
    <property type="entry name" value="PAS domain"/>
    <property type="match status" value="1"/>
</dbReference>
<dbReference type="InterPro" id="IPR036890">
    <property type="entry name" value="HATPase_C_sf"/>
</dbReference>
<dbReference type="Gene3D" id="3.30.565.10">
    <property type="entry name" value="Histidine kinase-like ATPase, C-terminal domain"/>
    <property type="match status" value="1"/>
</dbReference>
<evidence type="ECO:0000256" key="5">
    <source>
        <dbReference type="ARBA" id="ARBA00022679"/>
    </source>
</evidence>
<sequence>MNRKIFIGIFAVALTVWLACIVCILGALYYYFNKKSAEEFRNEAIFVAQGIETSGAQYLEELSASPRRHSEDVRITWIAGDGTVLYDNYTDAAKLESHADREEFREALESGSGQSVRYSSTQMEKIIYYAIKLNDGSVLRVSDTQYTVLSVVVVMLSPILLILIVSLILAAVFAGRISKSIIRPINAIDLEHPENAETYDELAPLLEKIDAQNKQIARQMEELRSRRREFESITENMAEGLVIVGHMAEVLTCNPSALKILNADKVPHKQSVLTLNRSEVFRHSVDSALAGKPSEVDLEIGGKVYRLIASPVRAADTEDVIGATLIILDITEKNERERLRREFTANVSHELKTPLTSISGNAEIIKNGIVKPEDVPHFAENIYKEAGRLISLVNDIIKLSKLDEDGGEITKEPVDLSEIVSEVADSLRAQAERRAISSEIHTEKAVIMGIRPILTEMIYNLWENAIKYNKEGGKLYVDIANECQDGRNFVKFSIRDTGIGIPSADLERIFERFYRVDKSHSKEIGGTGLGLSIVKHGARLHGAEITVKSEIDKGSVFIIQFPKEA</sequence>
<reference evidence="12" key="1">
    <citation type="submission" date="2020-10" db="EMBL/GenBank/DDBJ databases">
        <authorList>
            <person name="Gilroy R."/>
        </authorList>
    </citation>
    <scope>NUCLEOTIDE SEQUENCE</scope>
    <source>
        <strain evidence="12">CHK195-4489</strain>
    </source>
</reference>
<keyword evidence="6 12" id="KW-0418">Kinase</keyword>
<dbReference type="GO" id="GO:0000155">
    <property type="term" value="F:phosphorelay sensor kinase activity"/>
    <property type="evidence" value="ECO:0007669"/>
    <property type="project" value="InterPro"/>
</dbReference>
<evidence type="ECO:0000256" key="7">
    <source>
        <dbReference type="ARBA" id="ARBA00023012"/>
    </source>
</evidence>
<dbReference type="FunFam" id="1.10.287.130:FF:000001">
    <property type="entry name" value="Two-component sensor histidine kinase"/>
    <property type="match status" value="1"/>
</dbReference>
<dbReference type="FunFam" id="3.30.565.10:FF:000006">
    <property type="entry name" value="Sensor histidine kinase WalK"/>
    <property type="match status" value="1"/>
</dbReference>
<evidence type="ECO:0000256" key="3">
    <source>
        <dbReference type="ARBA" id="ARBA00012438"/>
    </source>
</evidence>
<evidence type="ECO:0000256" key="9">
    <source>
        <dbReference type="SAM" id="Coils"/>
    </source>
</evidence>
<feature type="coiled-coil region" evidence="9">
    <location>
        <begin position="206"/>
        <end position="233"/>
    </location>
</feature>
<dbReference type="InterPro" id="IPR004358">
    <property type="entry name" value="Sig_transdc_His_kin-like_C"/>
</dbReference>
<evidence type="ECO:0000256" key="2">
    <source>
        <dbReference type="ARBA" id="ARBA00004370"/>
    </source>
</evidence>
<evidence type="ECO:0000256" key="6">
    <source>
        <dbReference type="ARBA" id="ARBA00022777"/>
    </source>
</evidence>
<dbReference type="SMART" id="SM00388">
    <property type="entry name" value="HisKA"/>
    <property type="match status" value="1"/>
</dbReference>
<dbReference type="InterPro" id="IPR005467">
    <property type="entry name" value="His_kinase_dom"/>
</dbReference>
<keyword evidence="7" id="KW-0902">Two-component regulatory system</keyword>
<feature type="domain" description="Histidine kinase" evidence="11">
    <location>
        <begin position="346"/>
        <end position="565"/>
    </location>
</feature>
<evidence type="ECO:0000313" key="12">
    <source>
        <dbReference type="EMBL" id="HIU29518.1"/>
    </source>
</evidence>
<accession>A0A9D1I769</accession>
<evidence type="ECO:0000259" key="11">
    <source>
        <dbReference type="PROSITE" id="PS50109"/>
    </source>
</evidence>
<keyword evidence="9" id="KW-0175">Coiled coil</keyword>
<dbReference type="InterPro" id="IPR035965">
    <property type="entry name" value="PAS-like_dom_sf"/>
</dbReference>
<dbReference type="InterPro" id="IPR003661">
    <property type="entry name" value="HisK_dim/P_dom"/>
</dbReference>
<dbReference type="SUPFAM" id="SSF55785">
    <property type="entry name" value="PYP-like sensor domain (PAS domain)"/>
    <property type="match status" value="1"/>
</dbReference>
<dbReference type="GO" id="GO:0004721">
    <property type="term" value="F:phosphoprotein phosphatase activity"/>
    <property type="evidence" value="ECO:0007669"/>
    <property type="project" value="TreeGrafter"/>
</dbReference>
<dbReference type="EMBL" id="DVMM01000087">
    <property type="protein sequence ID" value="HIU29518.1"/>
    <property type="molecule type" value="Genomic_DNA"/>
</dbReference>
<protein>
    <recommendedName>
        <fullName evidence="3">histidine kinase</fullName>
        <ecNumber evidence="3">2.7.13.3</ecNumber>
    </recommendedName>
</protein>
<dbReference type="InterPro" id="IPR036097">
    <property type="entry name" value="HisK_dim/P_sf"/>
</dbReference>
<dbReference type="PROSITE" id="PS50109">
    <property type="entry name" value="HIS_KIN"/>
    <property type="match status" value="1"/>
</dbReference>
<dbReference type="CDD" id="cd00082">
    <property type="entry name" value="HisKA"/>
    <property type="match status" value="1"/>
</dbReference>
<dbReference type="InterPro" id="IPR003594">
    <property type="entry name" value="HATPase_dom"/>
</dbReference>
<dbReference type="InterPro" id="IPR050351">
    <property type="entry name" value="BphY/WalK/GraS-like"/>
</dbReference>
<evidence type="ECO:0000256" key="8">
    <source>
        <dbReference type="ARBA" id="ARBA00023136"/>
    </source>
</evidence>
<dbReference type="Pfam" id="PF00512">
    <property type="entry name" value="HisKA"/>
    <property type="match status" value="1"/>
</dbReference>
<name>A0A9D1I769_9CLOT</name>
<dbReference type="SMART" id="SM00387">
    <property type="entry name" value="HATPase_c"/>
    <property type="match status" value="1"/>
</dbReference>
<comment type="subcellular location">
    <subcellularLocation>
        <location evidence="2">Membrane</location>
    </subcellularLocation>
</comment>
<keyword evidence="10" id="KW-1133">Transmembrane helix</keyword>
<evidence type="ECO:0000256" key="4">
    <source>
        <dbReference type="ARBA" id="ARBA00022553"/>
    </source>
</evidence>
<dbReference type="AlphaFoldDB" id="A0A9D1I769"/>
<proteinExistence type="predicted"/>
<dbReference type="PROSITE" id="PS51257">
    <property type="entry name" value="PROKAR_LIPOPROTEIN"/>
    <property type="match status" value="1"/>
</dbReference>